<proteinExistence type="predicted"/>
<dbReference type="Proteomes" id="UP000175679">
    <property type="component" value="Unassembled WGS sequence"/>
</dbReference>
<protein>
    <submittedName>
        <fullName evidence="1">Uncharacterized protein</fullName>
    </submittedName>
</protein>
<dbReference type="EMBL" id="MJMG01000012">
    <property type="protein sequence ID" value="OEY86369.1"/>
    <property type="molecule type" value="Genomic_DNA"/>
</dbReference>
<keyword evidence="2" id="KW-1185">Reference proteome</keyword>
<accession>A0A1E7QJF2</accession>
<dbReference type="AlphaFoldDB" id="A0A1E7QJF2"/>
<name>A0A1E7QJF2_WOLPI</name>
<gene>
    <name evidence="1" type="ORF">BIY23_04430</name>
</gene>
<evidence type="ECO:0000313" key="1">
    <source>
        <dbReference type="EMBL" id="OEY86369.1"/>
    </source>
</evidence>
<reference evidence="1 2" key="1">
    <citation type="submission" date="2016-09" db="EMBL/GenBank/DDBJ databases">
        <title>Genomic evidence for plant-parasitic nematodes as the earliest Wolbachia hosts.</title>
        <authorList>
            <person name="Brown A.M."/>
            <person name="Wasala S.K."/>
            <person name="Howe D.K."/>
            <person name="Peetz A.B."/>
            <person name="Zasada I.A."/>
            <person name="Denver D.R."/>
        </authorList>
    </citation>
    <scope>NUCLEOTIDE SEQUENCE [LARGE SCALE GENOMIC DNA]</scope>
    <source>
        <strain evidence="2">wPpe</strain>
    </source>
</reference>
<organism evidence="1 2">
    <name type="scientific">Wolbachia pipientis</name>
    <dbReference type="NCBI Taxonomy" id="955"/>
    <lineage>
        <taxon>Bacteria</taxon>
        <taxon>Pseudomonadati</taxon>
        <taxon>Pseudomonadota</taxon>
        <taxon>Alphaproteobacteria</taxon>
        <taxon>Rickettsiales</taxon>
        <taxon>Anaplasmataceae</taxon>
        <taxon>Wolbachieae</taxon>
        <taxon>Wolbachia</taxon>
    </lineage>
</organism>
<sequence>MRSVNFKFLIFFLIFGISHYGYSNCNARIQAATKAESLASKTGKGIAKIFTFDWRDIDFDEKLLQFLKVRTVSNNEFFNPQIEVCDYTGDNCARLYSGTLCHKVYGTQTTGAGVSAKVFIDWDRISITDKIDGLEWEWAEGVTDEAKEKFASFPKICACSQKTACAGYIFASDTTQQSCDTCTWGSNGQQKIKCVPIPRTPTPPPFCQYLSSVTEQIKIIPVADEENDYFLPRVAVKVNNERKMLDIEKNQNKTLSFRGTTYHFKTDKRDGQICAAYWGKGEKRSQLQFPERCFPAPNAPEPEIDRVTSGNSLRIKVKMSKDACGRFVRNDTYREGYCIIDIDSYRTQKIGDFSLKVVKPKIEQKTIDDILMSKVLSKQNKFRILKDNDCIPSVIQSAEDIISVEYQNNKEAKELNRAKMLCISGWQPDPDEFILIDLNDDNIVPLRLKGARYDKYVAIYSQESNKLFYEKLEYNGRLLQDKKDKLNDILFDNEGNIFFAEERKTDSGTCSVASDAEAEDKKRKVTTQCIVYKLVNSEQYINKDTYEEYNISKYLHDNAKMDKHDYAMDGYRRYIRKDNDKPFYMPIKVDRAEVFYADKLCTFDLESLQQDIQGRIRQRLQDKKREMEKDNIRSGLHEYEALDLSQYEFVDIEAWGGGEDGNLAENRLGMPGDYVKARLSINRDYPFITMEMIKAVENIESGTLESVGSAHSIIIKMCQDREAKVCKPLIKVAGGKRSGEDKTTIYEPSLPLQVDIVTGDKVNSSEDNKIAYIEDGQIKYGGVRSCGFNNKSIKYGAGGCINKHNKSYSKGCSGGVVIKPILHEITEDEIKNLINSIVSGRDGDIAIANSNPVKIFGIGLIKQIVNEAIKRDLSCN</sequence>
<comment type="caution">
    <text evidence="1">The sequence shown here is derived from an EMBL/GenBank/DDBJ whole genome shotgun (WGS) entry which is preliminary data.</text>
</comment>
<evidence type="ECO:0000313" key="2">
    <source>
        <dbReference type="Proteomes" id="UP000175679"/>
    </source>
</evidence>